<dbReference type="PANTHER" id="PTHR11817">
    <property type="entry name" value="PYRUVATE KINASE"/>
    <property type="match status" value="1"/>
</dbReference>
<evidence type="ECO:0000256" key="8">
    <source>
        <dbReference type="ARBA" id="ARBA00022490"/>
    </source>
</evidence>
<dbReference type="AlphaFoldDB" id="A0A5B8MQS2"/>
<dbReference type="EC" id="2.7.1.40" evidence="7 18"/>
<dbReference type="InterPro" id="IPR015795">
    <property type="entry name" value="Pyrv_Knase_C"/>
</dbReference>
<evidence type="ECO:0000256" key="4">
    <source>
        <dbReference type="ARBA" id="ARBA00004997"/>
    </source>
</evidence>
<evidence type="ECO:0000256" key="16">
    <source>
        <dbReference type="ARBA" id="ARBA00023317"/>
    </source>
</evidence>
<keyword evidence="14 18" id="KW-0460">Magnesium</keyword>
<keyword evidence="8" id="KW-0963">Cytoplasm</keyword>
<dbReference type="UniPathway" id="UPA00109">
    <property type="reaction ID" value="UER00188"/>
</dbReference>
<dbReference type="PRINTS" id="PR01050">
    <property type="entry name" value="PYRUVTKNASE"/>
</dbReference>
<dbReference type="InterPro" id="IPR036918">
    <property type="entry name" value="Pyrv_Knase_C_sf"/>
</dbReference>
<dbReference type="SUPFAM" id="SSF52935">
    <property type="entry name" value="PK C-terminal domain-like"/>
    <property type="match status" value="1"/>
</dbReference>
<dbReference type="GO" id="GO:0004743">
    <property type="term" value="F:pyruvate kinase activity"/>
    <property type="evidence" value="ECO:0007669"/>
    <property type="project" value="UniProtKB-EC"/>
</dbReference>
<evidence type="ECO:0000313" key="22">
    <source>
        <dbReference type="Proteomes" id="UP000316726"/>
    </source>
</evidence>
<dbReference type="Gene3D" id="3.20.20.60">
    <property type="entry name" value="Phosphoenolpyruvate-binding domains"/>
    <property type="match status" value="1"/>
</dbReference>
<dbReference type="NCBIfam" id="NF004491">
    <property type="entry name" value="PRK05826.1"/>
    <property type="match status" value="1"/>
</dbReference>
<dbReference type="GO" id="GO:0030955">
    <property type="term" value="F:potassium ion binding"/>
    <property type="evidence" value="ECO:0007669"/>
    <property type="project" value="InterPro"/>
</dbReference>
<dbReference type="STRING" id="1764295.A0A5B8MQS2"/>
<dbReference type="GO" id="GO:0000287">
    <property type="term" value="F:magnesium ion binding"/>
    <property type="evidence" value="ECO:0007669"/>
    <property type="project" value="InterPro"/>
</dbReference>
<keyword evidence="15 18" id="KW-0324">Glycolysis</keyword>
<evidence type="ECO:0000256" key="3">
    <source>
        <dbReference type="ARBA" id="ARBA00004496"/>
    </source>
</evidence>
<dbReference type="SUPFAM" id="SSF50800">
    <property type="entry name" value="PK beta-barrel domain-like"/>
    <property type="match status" value="1"/>
</dbReference>
<dbReference type="Pfam" id="PF02887">
    <property type="entry name" value="PK_C"/>
    <property type="match status" value="1"/>
</dbReference>
<evidence type="ECO:0000256" key="6">
    <source>
        <dbReference type="ARBA" id="ARBA00011881"/>
    </source>
</evidence>
<dbReference type="FunFam" id="2.40.33.10:FF:000001">
    <property type="entry name" value="Pyruvate kinase"/>
    <property type="match status" value="1"/>
</dbReference>
<evidence type="ECO:0000256" key="18">
    <source>
        <dbReference type="RuleBase" id="RU000504"/>
    </source>
</evidence>
<accession>A0A5B8MQS2</accession>
<evidence type="ECO:0000256" key="7">
    <source>
        <dbReference type="ARBA" id="ARBA00012142"/>
    </source>
</evidence>
<keyword evidence="12 18" id="KW-0418">Kinase</keyword>
<sequence>METVRTTTQVLTSRTQGVQEHIDEILMGKDDVRVPQTKIICTLGPESRSVEVLEDLLKAGMSVARFNFSHGSHEYHQETLDNLHKAMVNTRRMCAVMLDTKGPEIRTGFLKDGKPVNLVKGQEVTVTTDYEFKGDSTTIALSYKSLPRDVKPGSSILIADGSIVLEVLSCDMDAGTVRCVCTNSAKLGERKNCNLPGVNVDLPTLTEKDLHDIIGWGVPNDIDFIAASFVRKAEDLDNIRSEICEATGKPTDIKIISKIENQEGLINFDEILERTDAIMVARGDLGMEIPTEQICVAQKLMIQKCNKIGKPVVTATQMLESMVKNPSPTRAEATDVANAVIDGTDCVMLSGETAAGSFPVRAVSVMRRICCEAESYLDYYGLFKAIMKNSPVPMAPLESLASTAVRTAHKVNAEMIIVITKEGTTARLVSKYRPSIPILAVAVPVLSTNNLAWVCSSEKPARQTLLTRGIIPMLAEASAANDPSDSSDEMVDILSTAINQAKLQGYCTPGGTVVAMHKVGPASLIKIVNVH</sequence>
<feature type="domain" description="Pyruvate kinase C-terminal" evidence="20">
    <location>
        <begin position="398"/>
        <end position="520"/>
    </location>
</feature>
<dbReference type="InterPro" id="IPR015813">
    <property type="entry name" value="Pyrv/PenolPyrv_kinase-like_dom"/>
</dbReference>
<evidence type="ECO:0000256" key="2">
    <source>
        <dbReference type="ARBA" id="ARBA00001958"/>
    </source>
</evidence>
<keyword evidence="9 18" id="KW-0808">Transferase</keyword>
<evidence type="ECO:0000256" key="11">
    <source>
        <dbReference type="ARBA" id="ARBA00022741"/>
    </source>
</evidence>
<proteinExistence type="inferred from homology"/>
<evidence type="ECO:0000259" key="20">
    <source>
        <dbReference type="Pfam" id="PF02887"/>
    </source>
</evidence>
<dbReference type="GO" id="GO:0005524">
    <property type="term" value="F:ATP binding"/>
    <property type="evidence" value="ECO:0007669"/>
    <property type="project" value="UniProtKB-KW"/>
</dbReference>
<reference evidence="21 22" key="1">
    <citation type="submission" date="2018-07" db="EMBL/GenBank/DDBJ databases">
        <title>The complete nuclear genome of the prasinophyte Chloropicon primus (CCMP1205).</title>
        <authorList>
            <person name="Pombert J.-F."/>
            <person name="Otis C."/>
            <person name="Turmel M."/>
            <person name="Lemieux C."/>
        </authorList>
    </citation>
    <scope>NUCLEOTIDE SEQUENCE [LARGE SCALE GENOMIC DNA]</scope>
    <source>
        <strain evidence="21 22">CCMP1205</strain>
    </source>
</reference>
<dbReference type="FunFam" id="3.20.20.60:FF:000001">
    <property type="entry name" value="Pyruvate kinase"/>
    <property type="match status" value="1"/>
</dbReference>
<dbReference type="InterPro" id="IPR015806">
    <property type="entry name" value="Pyrv_Knase_insert_dom_sf"/>
</dbReference>
<dbReference type="InterPro" id="IPR040442">
    <property type="entry name" value="Pyrv_kinase-like_dom_sf"/>
</dbReference>
<keyword evidence="16 21" id="KW-0670">Pyruvate</keyword>
<gene>
    <name evidence="21" type="ORF">A3770_08p52550</name>
</gene>
<comment type="pathway">
    <text evidence="4 18">Carbohydrate degradation; glycolysis; pyruvate from D-glyceraldehyde 3-phosphate: step 5/5.</text>
</comment>
<evidence type="ECO:0000256" key="17">
    <source>
        <dbReference type="ARBA" id="ARBA00048152"/>
    </source>
</evidence>
<name>A0A5B8MQS2_9CHLO</name>
<evidence type="ECO:0000256" key="14">
    <source>
        <dbReference type="ARBA" id="ARBA00022842"/>
    </source>
</evidence>
<comment type="catalytic activity">
    <reaction evidence="17 18">
        <text>pyruvate + ATP = phosphoenolpyruvate + ADP + H(+)</text>
        <dbReference type="Rhea" id="RHEA:18157"/>
        <dbReference type="ChEBI" id="CHEBI:15361"/>
        <dbReference type="ChEBI" id="CHEBI:15378"/>
        <dbReference type="ChEBI" id="CHEBI:30616"/>
        <dbReference type="ChEBI" id="CHEBI:58702"/>
        <dbReference type="ChEBI" id="CHEBI:456216"/>
        <dbReference type="EC" id="2.7.1.40"/>
    </reaction>
</comment>
<dbReference type="NCBIfam" id="NF004978">
    <property type="entry name" value="PRK06354.1"/>
    <property type="match status" value="1"/>
</dbReference>
<dbReference type="OrthoDB" id="108365at2759"/>
<comment type="subunit">
    <text evidence="6">Homotetramer.</text>
</comment>
<dbReference type="InterPro" id="IPR015793">
    <property type="entry name" value="Pyrv_Knase_brl"/>
</dbReference>
<keyword evidence="13" id="KW-0067">ATP-binding</keyword>
<comment type="cofactor">
    <cofactor evidence="2">
        <name>K(+)</name>
        <dbReference type="ChEBI" id="CHEBI:29103"/>
    </cofactor>
</comment>
<keyword evidence="10" id="KW-0479">Metal-binding</keyword>
<comment type="similarity">
    <text evidence="5 18">Belongs to the pyruvate kinase family.</text>
</comment>
<dbReference type="SUPFAM" id="SSF51621">
    <property type="entry name" value="Phosphoenolpyruvate/pyruvate domain"/>
    <property type="match status" value="1"/>
</dbReference>
<evidence type="ECO:0000256" key="15">
    <source>
        <dbReference type="ARBA" id="ARBA00023152"/>
    </source>
</evidence>
<dbReference type="InterPro" id="IPR011037">
    <property type="entry name" value="Pyrv_Knase-like_insert_dom_sf"/>
</dbReference>
<evidence type="ECO:0000256" key="13">
    <source>
        <dbReference type="ARBA" id="ARBA00022840"/>
    </source>
</evidence>
<comment type="subcellular location">
    <subcellularLocation>
        <location evidence="3">Cytoplasm</location>
    </subcellularLocation>
</comment>
<feature type="domain" description="Pyruvate kinase barrel" evidence="19">
    <location>
        <begin position="36"/>
        <end position="363"/>
    </location>
</feature>
<evidence type="ECO:0000256" key="5">
    <source>
        <dbReference type="ARBA" id="ARBA00008663"/>
    </source>
</evidence>
<keyword evidence="22" id="KW-1185">Reference proteome</keyword>
<evidence type="ECO:0000256" key="12">
    <source>
        <dbReference type="ARBA" id="ARBA00022777"/>
    </source>
</evidence>
<evidence type="ECO:0000256" key="1">
    <source>
        <dbReference type="ARBA" id="ARBA00001946"/>
    </source>
</evidence>
<dbReference type="InterPro" id="IPR001697">
    <property type="entry name" value="Pyr_Knase"/>
</dbReference>
<dbReference type="GO" id="GO:0016301">
    <property type="term" value="F:kinase activity"/>
    <property type="evidence" value="ECO:0007669"/>
    <property type="project" value="UniProtKB-KW"/>
</dbReference>
<evidence type="ECO:0000259" key="19">
    <source>
        <dbReference type="Pfam" id="PF00224"/>
    </source>
</evidence>
<dbReference type="GO" id="GO:0006950">
    <property type="term" value="P:response to stress"/>
    <property type="evidence" value="ECO:0007669"/>
    <property type="project" value="UniProtKB-ARBA"/>
</dbReference>
<evidence type="ECO:0000256" key="10">
    <source>
        <dbReference type="ARBA" id="ARBA00022723"/>
    </source>
</evidence>
<dbReference type="NCBIfam" id="TIGR01064">
    <property type="entry name" value="pyruv_kin"/>
    <property type="match status" value="1"/>
</dbReference>
<dbReference type="InterPro" id="IPR018209">
    <property type="entry name" value="Pyrv_Knase_AS"/>
</dbReference>
<dbReference type="Gene3D" id="3.40.1380.20">
    <property type="entry name" value="Pyruvate kinase, C-terminal domain"/>
    <property type="match status" value="1"/>
</dbReference>
<evidence type="ECO:0000313" key="21">
    <source>
        <dbReference type="EMBL" id="QDZ22737.1"/>
    </source>
</evidence>
<comment type="cofactor">
    <cofactor evidence="1">
        <name>Mg(2+)</name>
        <dbReference type="ChEBI" id="CHEBI:18420"/>
    </cofactor>
</comment>
<evidence type="ECO:0000256" key="9">
    <source>
        <dbReference type="ARBA" id="ARBA00022679"/>
    </source>
</evidence>
<dbReference type="PROSITE" id="PS00110">
    <property type="entry name" value="PYRUVATE_KINASE"/>
    <property type="match status" value="1"/>
</dbReference>
<dbReference type="Gene3D" id="2.40.33.10">
    <property type="entry name" value="PK beta-barrel domain-like"/>
    <property type="match status" value="1"/>
</dbReference>
<protein>
    <recommendedName>
        <fullName evidence="7 18">Pyruvate kinase</fullName>
        <ecNumber evidence="7 18">2.7.1.40</ecNumber>
    </recommendedName>
</protein>
<dbReference type="GO" id="GO:0005737">
    <property type="term" value="C:cytoplasm"/>
    <property type="evidence" value="ECO:0007669"/>
    <property type="project" value="UniProtKB-SubCell"/>
</dbReference>
<dbReference type="Pfam" id="PF00224">
    <property type="entry name" value="PK"/>
    <property type="match status" value="1"/>
</dbReference>
<organism evidence="21 22">
    <name type="scientific">Chloropicon primus</name>
    <dbReference type="NCBI Taxonomy" id="1764295"/>
    <lineage>
        <taxon>Eukaryota</taxon>
        <taxon>Viridiplantae</taxon>
        <taxon>Chlorophyta</taxon>
        <taxon>Chloropicophyceae</taxon>
        <taxon>Chloropicales</taxon>
        <taxon>Chloropicaceae</taxon>
        <taxon>Chloropicon</taxon>
    </lineage>
</organism>
<dbReference type="Proteomes" id="UP000316726">
    <property type="component" value="Chromosome 8"/>
</dbReference>
<dbReference type="EMBL" id="CP031041">
    <property type="protein sequence ID" value="QDZ22737.1"/>
    <property type="molecule type" value="Genomic_DNA"/>
</dbReference>
<dbReference type="FunFam" id="3.40.1380.20:FF:000005">
    <property type="entry name" value="Pyruvate kinase"/>
    <property type="match status" value="1"/>
</dbReference>
<keyword evidence="11" id="KW-0547">Nucleotide-binding</keyword>